<dbReference type="RefSeq" id="WP_186676987.1">
    <property type="nucleotide sequence ID" value="NZ_CP077093.1"/>
</dbReference>
<accession>A0A9E6PS39</accession>
<keyword evidence="1" id="KW-0732">Signal</keyword>
<dbReference type="AlphaFoldDB" id="A0A9E6PS39"/>
<reference evidence="2 3" key="1">
    <citation type="journal article" date="2020" name="Microorganisms">
        <title>Reliable Identification of Environmental Pseudomonas Isolates Using the rpoD Gene.</title>
        <authorList>
            <consortium name="The Broad Institute Genome Sequencing Platform"/>
            <person name="Girard L."/>
            <person name="Lood C."/>
            <person name="Rokni-Zadeh H."/>
            <person name="van Noort V."/>
            <person name="Lavigne R."/>
            <person name="De Mot R."/>
        </authorList>
    </citation>
    <scope>NUCLEOTIDE SEQUENCE [LARGE SCALE GENOMIC DNA]</scope>
    <source>
        <strain evidence="2 3">RW8P3</strain>
    </source>
</reference>
<feature type="chain" id="PRO_5039536333" evidence="1">
    <location>
        <begin position="28"/>
        <end position="170"/>
    </location>
</feature>
<dbReference type="KEGG" id="pvw:HU752_015310"/>
<evidence type="ECO:0000256" key="1">
    <source>
        <dbReference type="SAM" id="SignalP"/>
    </source>
</evidence>
<proteinExistence type="predicted"/>
<feature type="signal peptide" evidence="1">
    <location>
        <begin position="1"/>
        <end position="27"/>
    </location>
</feature>
<keyword evidence="3" id="KW-1185">Reference proteome</keyword>
<evidence type="ECO:0000313" key="3">
    <source>
        <dbReference type="Proteomes" id="UP000634530"/>
    </source>
</evidence>
<gene>
    <name evidence="2" type="ORF">HU752_015310</name>
</gene>
<dbReference type="PROSITE" id="PS51257">
    <property type="entry name" value="PROKAR_LIPOPROTEIN"/>
    <property type="match status" value="1"/>
</dbReference>
<dbReference type="InterPro" id="IPR022260">
    <property type="entry name" value="Integr_conj_element_PilL"/>
</dbReference>
<organism evidence="2 3">
    <name type="scientific">Pseudomonas vanderleydeniana</name>
    <dbReference type="NCBI Taxonomy" id="2745495"/>
    <lineage>
        <taxon>Bacteria</taxon>
        <taxon>Pseudomonadati</taxon>
        <taxon>Pseudomonadota</taxon>
        <taxon>Gammaproteobacteria</taxon>
        <taxon>Pseudomonadales</taxon>
        <taxon>Pseudomonadaceae</taxon>
        <taxon>Pseudomonas</taxon>
    </lineage>
</organism>
<sequence>MHGSPTRPLAALVILALSGCVSPVPPASLNEPDTRATTPSGTVLPVRSWQLEYSAPLRTNRYTLANTLPRRDQLDLLSQVIDVHIPDHLTPSVQDAMTHVLRRSGYRLCPAVDSVQVLYGHPLPAAHYHLGPLTLGNALRALAGPAWQLEVDERTRRICFSAAQMAGVQE</sequence>
<dbReference type="Proteomes" id="UP000634530">
    <property type="component" value="Chromosome"/>
</dbReference>
<dbReference type="EMBL" id="CP077093">
    <property type="protein sequence ID" value="QXI31210.1"/>
    <property type="molecule type" value="Genomic_DNA"/>
</dbReference>
<dbReference type="NCBIfam" id="TIGR03748">
    <property type="entry name" value="conj_PilL"/>
    <property type="match status" value="1"/>
</dbReference>
<reference evidence="2 3" key="2">
    <citation type="journal article" date="2021" name="Microorganisms">
        <title>The Ever-Expanding Pseudomonas Genus: Description of 43 New Species and Partition of the Pseudomonas putida Group.</title>
        <authorList>
            <person name="Girard L."/>
            <person name="Lood C."/>
            <person name="Hofte M."/>
            <person name="Vandamme P."/>
            <person name="Rokni-Zadeh H."/>
            <person name="van Noort V."/>
            <person name="Lavigne R."/>
            <person name="De Mot R."/>
        </authorList>
    </citation>
    <scope>NUCLEOTIDE SEQUENCE [LARGE SCALE GENOMIC DNA]</scope>
    <source>
        <strain evidence="2 3">RW8P3</strain>
    </source>
</reference>
<name>A0A9E6PS39_9PSED</name>
<protein>
    <submittedName>
        <fullName evidence="2">PilL N-terminal domain-containing protein</fullName>
    </submittedName>
</protein>
<evidence type="ECO:0000313" key="2">
    <source>
        <dbReference type="EMBL" id="QXI31210.1"/>
    </source>
</evidence>